<keyword evidence="7" id="KW-1185">Reference proteome</keyword>
<dbReference type="Gene3D" id="2.60.40.420">
    <property type="entry name" value="Cupredoxins - blue copper proteins"/>
    <property type="match status" value="1"/>
</dbReference>
<sequence length="218" mass="22225">MKTSLALALSVLSAIVSTQAQYDYGGGSSNKGSSSSSAPVRDSDHVNIDVATDGQLTFSPSSVTAPVGKLVTFFFPPGSVHSVTQSTFAAPCTYLAAASGNPGGFDSGLQTAGMKYTINITSTDPIYFYCKSADHCSQGMVGVINSPRFDDFQAAAREAEVSQQPSGGPIAGGVSAIGMGDPSPASTTNNAEGLSSRFASGLPSISEVATGMLFLWLL</sequence>
<evidence type="ECO:0000313" key="7">
    <source>
        <dbReference type="Proteomes" id="UP000307440"/>
    </source>
</evidence>
<dbReference type="GO" id="GO:0009055">
    <property type="term" value="F:electron transfer activity"/>
    <property type="evidence" value="ECO:0007669"/>
    <property type="project" value="InterPro"/>
</dbReference>
<dbReference type="InterPro" id="IPR052953">
    <property type="entry name" value="Ser-rich/MCO-related"/>
</dbReference>
<keyword evidence="2" id="KW-0186">Copper</keyword>
<proteinExistence type="predicted"/>
<accession>A0A5C3L2I7</accession>
<keyword evidence="4" id="KW-0732">Signal</keyword>
<dbReference type="InterPro" id="IPR008972">
    <property type="entry name" value="Cupredoxin"/>
</dbReference>
<name>A0A5C3L2I7_COPMA</name>
<evidence type="ECO:0000313" key="6">
    <source>
        <dbReference type="EMBL" id="TFK26406.1"/>
    </source>
</evidence>
<feature type="chain" id="PRO_5023086761" description="Blue (type 1) copper domain-containing protein" evidence="4">
    <location>
        <begin position="21"/>
        <end position="218"/>
    </location>
</feature>
<feature type="signal peptide" evidence="4">
    <location>
        <begin position="1"/>
        <end position="20"/>
    </location>
</feature>
<protein>
    <recommendedName>
        <fullName evidence="5">Blue (type 1) copper domain-containing protein</fullName>
    </recommendedName>
</protein>
<gene>
    <name evidence="6" type="ORF">FA15DRAFT_293332</name>
</gene>
<dbReference type="PANTHER" id="PTHR34883">
    <property type="entry name" value="SERINE-RICH PROTEIN, PUTATIVE-RELATED-RELATED"/>
    <property type="match status" value="1"/>
</dbReference>
<dbReference type="InterPro" id="IPR000923">
    <property type="entry name" value="BlueCu_1"/>
</dbReference>
<dbReference type="GO" id="GO:0005507">
    <property type="term" value="F:copper ion binding"/>
    <property type="evidence" value="ECO:0007669"/>
    <property type="project" value="InterPro"/>
</dbReference>
<dbReference type="OrthoDB" id="1921208at2759"/>
<dbReference type="AlphaFoldDB" id="A0A5C3L2I7"/>
<evidence type="ECO:0000256" key="4">
    <source>
        <dbReference type="SAM" id="SignalP"/>
    </source>
</evidence>
<dbReference type="Pfam" id="PF00127">
    <property type="entry name" value="Copper-bind"/>
    <property type="match status" value="1"/>
</dbReference>
<evidence type="ECO:0000256" key="2">
    <source>
        <dbReference type="ARBA" id="ARBA00023008"/>
    </source>
</evidence>
<feature type="region of interest" description="Disordered" evidence="3">
    <location>
        <begin position="160"/>
        <end position="191"/>
    </location>
</feature>
<evidence type="ECO:0000259" key="5">
    <source>
        <dbReference type="Pfam" id="PF00127"/>
    </source>
</evidence>
<feature type="domain" description="Blue (type 1) copper" evidence="5">
    <location>
        <begin position="51"/>
        <end position="144"/>
    </location>
</feature>
<dbReference type="EMBL" id="ML210175">
    <property type="protein sequence ID" value="TFK26406.1"/>
    <property type="molecule type" value="Genomic_DNA"/>
</dbReference>
<evidence type="ECO:0000256" key="3">
    <source>
        <dbReference type="SAM" id="MobiDB-lite"/>
    </source>
</evidence>
<reference evidence="6 7" key="1">
    <citation type="journal article" date="2019" name="Nat. Ecol. Evol.">
        <title>Megaphylogeny resolves global patterns of mushroom evolution.</title>
        <authorList>
            <person name="Varga T."/>
            <person name="Krizsan K."/>
            <person name="Foldi C."/>
            <person name="Dima B."/>
            <person name="Sanchez-Garcia M."/>
            <person name="Sanchez-Ramirez S."/>
            <person name="Szollosi G.J."/>
            <person name="Szarkandi J.G."/>
            <person name="Papp V."/>
            <person name="Albert L."/>
            <person name="Andreopoulos W."/>
            <person name="Angelini C."/>
            <person name="Antonin V."/>
            <person name="Barry K.W."/>
            <person name="Bougher N.L."/>
            <person name="Buchanan P."/>
            <person name="Buyck B."/>
            <person name="Bense V."/>
            <person name="Catcheside P."/>
            <person name="Chovatia M."/>
            <person name="Cooper J."/>
            <person name="Damon W."/>
            <person name="Desjardin D."/>
            <person name="Finy P."/>
            <person name="Geml J."/>
            <person name="Haridas S."/>
            <person name="Hughes K."/>
            <person name="Justo A."/>
            <person name="Karasinski D."/>
            <person name="Kautmanova I."/>
            <person name="Kiss B."/>
            <person name="Kocsube S."/>
            <person name="Kotiranta H."/>
            <person name="LaButti K.M."/>
            <person name="Lechner B.E."/>
            <person name="Liimatainen K."/>
            <person name="Lipzen A."/>
            <person name="Lukacs Z."/>
            <person name="Mihaltcheva S."/>
            <person name="Morgado L.N."/>
            <person name="Niskanen T."/>
            <person name="Noordeloos M.E."/>
            <person name="Ohm R.A."/>
            <person name="Ortiz-Santana B."/>
            <person name="Ovrebo C."/>
            <person name="Racz N."/>
            <person name="Riley R."/>
            <person name="Savchenko A."/>
            <person name="Shiryaev A."/>
            <person name="Soop K."/>
            <person name="Spirin V."/>
            <person name="Szebenyi C."/>
            <person name="Tomsovsky M."/>
            <person name="Tulloss R.E."/>
            <person name="Uehling J."/>
            <person name="Grigoriev I.V."/>
            <person name="Vagvolgyi C."/>
            <person name="Papp T."/>
            <person name="Martin F.M."/>
            <person name="Miettinen O."/>
            <person name="Hibbett D.S."/>
            <person name="Nagy L.G."/>
        </authorList>
    </citation>
    <scope>NUCLEOTIDE SEQUENCE [LARGE SCALE GENOMIC DNA]</scope>
    <source>
        <strain evidence="6 7">CBS 121175</strain>
    </source>
</reference>
<dbReference type="CDD" id="cd00920">
    <property type="entry name" value="Cupredoxin"/>
    <property type="match status" value="1"/>
</dbReference>
<dbReference type="SUPFAM" id="SSF49503">
    <property type="entry name" value="Cupredoxins"/>
    <property type="match status" value="1"/>
</dbReference>
<keyword evidence="1" id="KW-0479">Metal-binding</keyword>
<dbReference type="STRING" id="230819.A0A5C3L2I7"/>
<organism evidence="6 7">
    <name type="scientific">Coprinopsis marcescibilis</name>
    <name type="common">Agaric fungus</name>
    <name type="synonym">Psathyrella marcescibilis</name>
    <dbReference type="NCBI Taxonomy" id="230819"/>
    <lineage>
        <taxon>Eukaryota</taxon>
        <taxon>Fungi</taxon>
        <taxon>Dikarya</taxon>
        <taxon>Basidiomycota</taxon>
        <taxon>Agaricomycotina</taxon>
        <taxon>Agaricomycetes</taxon>
        <taxon>Agaricomycetidae</taxon>
        <taxon>Agaricales</taxon>
        <taxon>Agaricineae</taxon>
        <taxon>Psathyrellaceae</taxon>
        <taxon>Coprinopsis</taxon>
    </lineage>
</organism>
<dbReference type="PANTHER" id="PTHR34883:SF15">
    <property type="entry name" value="EXTRACELLULAR SERINE-RICH PROTEIN"/>
    <property type="match status" value="1"/>
</dbReference>
<evidence type="ECO:0000256" key="1">
    <source>
        <dbReference type="ARBA" id="ARBA00022723"/>
    </source>
</evidence>
<dbReference type="Proteomes" id="UP000307440">
    <property type="component" value="Unassembled WGS sequence"/>
</dbReference>